<dbReference type="OrthoDB" id="9795145at2"/>
<organism evidence="6 7">
    <name type="scientific">Kozakia baliensis</name>
    <dbReference type="NCBI Taxonomy" id="153496"/>
    <lineage>
        <taxon>Bacteria</taxon>
        <taxon>Pseudomonadati</taxon>
        <taxon>Pseudomonadota</taxon>
        <taxon>Alphaproteobacteria</taxon>
        <taxon>Acetobacterales</taxon>
        <taxon>Acetobacteraceae</taxon>
        <taxon>Kozakia</taxon>
    </lineage>
</organism>
<gene>
    <name evidence="6" type="ORF">A0U89_01715</name>
</gene>
<dbReference type="AlphaFoldDB" id="A0A1D8UQY6"/>
<evidence type="ECO:0000313" key="7">
    <source>
        <dbReference type="Proteomes" id="UP000179145"/>
    </source>
</evidence>
<dbReference type="InterPro" id="IPR003708">
    <property type="entry name" value="SecB"/>
</dbReference>
<keyword evidence="7" id="KW-1185">Reference proteome</keyword>
<evidence type="ECO:0000256" key="1">
    <source>
        <dbReference type="ARBA" id="ARBA00009990"/>
    </source>
</evidence>
<keyword evidence="5" id="KW-0143">Chaperone</keyword>
<dbReference type="STRING" id="153496.A0U89_01715"/>
<dbReference type="Gene3D" id="3.10.420.10">
    <property type="entry name" value="SecB-like"/>
    <property type="match status" value="1"/>
</dbReference>
<evidence type="ECO:0000256" key="3">
    <source>
        <dbReference type="ARBA" id="ARBA00022927"/>
    </source>
</evidence>
<reference evidence="6 7" key="1">
    <citation type="journal article" date="2016" name="Microb. Cell Fact.">
        <title>Dissection of exopolysaccharide biosynthesis in Kozakia baliensis.</title>
        <authorList>
            <person name="Brandt J.U."/>
            <person name="Jakob F."/>
            <person name="Behr J."/>
            <person name="Geissler A.J."/>
            <person name="Vogel R.F."/>
        </authorList>
    </citation>
    <scope>NUCLEOTIDE SEQUENCE [LARGE SCALE GENOMIC DNA]</scope>
    <source>
        <strain evidence="6 7">DSM 14400</strain>
    </source>
</reference>
<dbReference type="GO" id="GO:0015031">
    <property type="term" value="P:protein transport"/>
    <property type="evidence" value="ECO:0007669"/>
    <property type="project" value="UniProtKB-KW"/>
</dbReference>
<keyword evidence="3" id="KW-0653">Protein transport</keyword>
<dbReference type="PANTHER" id="PTHR36918">
    <property type="match status" value="1"/>
</dbReference>
<dbReference type="RefSeq" id="WP_070401891.1">
    <property type="nucleotide sequence ID" value="NZ_BJVW01000015.1"/>
</dbReference>
<dbReference type="Pfam" id="PF02556">
    <property type="entry name" value="SecB"/>
    <property type="match status" value="1"/>
</dbReference>
<dbReference type="InterPro" id="IPR035958">
    <property type="entry name" value="SecB-like_sf"/>
</dbReference>
<dbReference type="GO" id="GO:0051082">
    <property type="term" value="F:unfolded protein binding"/>
    <property type="evidence" value="ECO:0007669"/>
    <property type="project" value="InterPro"/>
</dbReference>
<dbReference type="GO" id="GO:0051262">
    <property type="term" value="P:protein tetramerization"/>
    <property type="evidence" value="ECO:0007669"/>
    <property type="project" value="InterPro"/>
</dbReference>
<keyword evidence="2" id="KW-0813">Transport</keyword>
<comment type="similarity">
    <text evidence="1">Belongs to the SecB family.</text>
</comment>
<dbReference type="SUPFAM" id="SSF54611">
    <property type="entry name" value="SecB-like"/>
    <property type="match status" value="1"/>
</dbReference>
<name>A0A1D8UQY6_9PROT</name>
<protein>
    <submittedName>
        <fullName evidence="6">Preprotein translocase subunit SecB</fullName>
    </submittedName>
</protein>
<sequence>MSEQEQFDTLGGGTQNPRKAPSLGVGNQYIRSVTFNVRGSPEVYFNLPTQPHIGLRLDVNARQIGENQPNFEVTLVAGAQGFRATPSEQTPQPDVLYDIELSYSGLFVVQNAQPQEVETLLLVEAPRLLFPSARSALLNLIREAGFPVSNIQPVDFLALWQARRGQG</sequence>
<proteinExistence type="inferred from homology"/>
<evidence type="ECO:0000256" key="2">
    <source>
        <dbReference type="ARBA" id="ARBA00022448"/>
    </source>
</evidence>
<dbReference type="EMBL" id="CP014674">
    <property type="protein sequence ID" value="AOX16063.1"/>
    <property type="molecule type" value="Genomic_DNA"/>
</dbReference>
<dbReference type="Proteomes" id="UP000179145">
    <property type="component" value="Chromosome"/>
</dbReference>
<keyword evidence="4" id="KW-0811">Translocation</keyword>
<evidence type="ECO:0000313" key="6">
    <source>
        <dbReference type="EMBL" id="AOX16063.1"/>
    </source>
</evidence>
<dbReference type="eggNOG" id="COG1952">
    <property type="taxonomic scope" value="Bacteria"/>
</dbReference>
<dbReference type="PANTHER" id="PTHR36918:SF1">
    <property type="entry name" value="PROTEIN-EXPORT PROTEIN SECB"/>
    <property type="match status" value="1"/>
</dbReference>
<evidence type="ECO:0000256" key="5">
    <source>
        <dbReference type="ARBA" id="ARBA00023186"/>
    </source>
</evidence>
<evidence type="ECO:0000256" key="4">
    <source>
        <dbReference type="ARBA" id="ARBA00023010"/>
    </source>
</evidence>
<accession>A0A1D8UQY6</accession>
<dbReference type="KEGG" id="kba:A0U89_01715"/>